<organism evidence="2 3">
    <name type="scientific">Entamoeba invadens IP1</name>
    <dbReference type="NCBI Taxonomy" id="370355"/>
    <lineage>
        <taxon>Eukaryota</taxon>
        <taxon>Amoebozoa</taxon>
        <taxon>Evosea</taxon>
        <taxon>Archamoebae</taxon>
        <taxon>Mastigamoebida</taxon>
        <taxon>Entamoebidae</taxon>
        <taxon>Entamoeba</taxon>
    </lineage>
</organism>
<protein>
    <recommendedName>
        <fullName evidence="1">Rho-GAP domain-containing protein</fullName>
    </recommendedName>
</protein>
<keyword evidence="3" id="KW-1185">Reference proteome</keyword>
<accession>A0A0A1U2A8</accession>
<gene>
    <name evidence="2" type="ORF">EIN_224350</name>
</gene>
<reference evidence="2 3" key="1">
    <citation type="submission" date="2012-10" db="EMBL/GenBank/DDBJ databases">
        <authorList>
            <person name="Zafar N."/>
            <person name="Inman J."/>
            <person name="Hall N."/>
            <person name="Lorenzi H."/>
            <person name="Caler E."/>
        </authorList>
    </citation>
    <scope>NUCLEOTIDE SEQUENCE [LARGE SCALE GENOMIC DNA]</scope>
    <source>
        <strain evidence="2 3">IP1</strain>
    </source>
</reference>
<dbReference type="AlphaFoldDB" id="A0A0A1U2A8"/>
<evidence type="ECO:0000259" key="1">
    <source>
        <dbReference type="PROSITE" id="PS50238"/>
    </source>
</evidence>
<dbReference type="SMART" id="SM00324">
    <property type="entry name" value="RhoGAP"/>
    <property type="match status" value="1"/>
</dbReference>
<dbReference type="SUPFAM" id="SSF48350">
    <property type="entry name" value="GTPase activation domain, GAP"/>
    <property type="match status" value="1"/>
</dbReference>
<dbReference type="Gene3D" id="1.10.555.10">
    <property type="entry name" value="Rho GTPase activation protein"/>
    <property type="match status" value="1"/>
</dbReference>
<dbReference type="InterPro" id="IPR008936">
    <property type="entry name" value="Rho_GTPase_activation_prot"/>
</dbReference>
<sequence>MQSFLNSSPIAKISLKQFRVEYTTTQYDFSYPTFTDNPPTVPCYNIYITESDVALTKCPKKDGKFWSSSEDAQALFFKMIYLSLELNSPKDVDSKSVMLVETKPFSKKILEIIFKSKDNKSIFLQKFQEYLTSTNAQKVFLCPLYDYHIKTHHLFPPFVKTCLDVLSTTEAPFYLETESNELFDTINAINNNSLKTPPSFSLSFQLLKYYFRALPSPLIQQTQDLFDVLKHEQSEQIQELKIYFSSIEKEVCALLAAFFQSLNTLSENSVNHTTQSLSSYFTLALSWDTIKPTDKRMFDVVQLMIKESKHIFPTL</sequence>
<dbReference type="PROSITE" id="PS50238">
    <property type="entry name" value="RHOGAP"/>
    <property type="match status" value="1"/>
</dbReference>
<dbReference type="GO" id="GO:0007165">
    <property type="term" value="P:signal transduction"/>
    <property type="evidence" value="ECO:0007669"/>
    <property type="project" value="InterPro"/>
</dbReference>
<dbReference type="KEGG" id="eiv:EIN_224350"/>
<dbReference type="GeneID" id="14887048"/>
<dbReference type="VEuPathDB" id="AmoebaDB:EIN_224350"/>
<name>A0A0A1U2A8_ENTIV</name>
<dbReference type="EMBL" id="KB206756">
    <property type="protein sequence ID" value="ELP88192.1"/>
    <property type="molecule type" value="Genomic_DNA"/>
</dbReference>
<evidence type="ECO:0000313" key="3">
    <source>
        <dbReference type="Proteomes" id="UP000014680"/>
    </source>
</evidence>
<dbReference type="Pfam" id="PF00620">
    <property type="entry name" value="RhoGAP"/>
    <property type="match status" value="1"/>
</dbReference>
<feature type="domain" description="Rho-GAP" evidence="1">
    <location>
        <begin position="142"/>
        <end position="312"/>
    </location>
</feature>
<evidence type="ECO:0000313" key="2">
    <source>
        <dbReference type="EMBL" id="ELP88192.1"/>
    </source>
</evidence>
<dbReference type="RefSeq" id="XP_004254963.1">
    <property type="nucleotide sequence ID" value="XM_004254915.1"/>
</dbReference>
<dbReference type="Proteomes" id="UP000014680">
    <property type="component" value="Unassembled WGS sequence"/>
</dbReference>
<proteinExistence type="predicted"/>
<dbReference type="InterPro" id="IPR000198">
    <property type="entry name" value="RhoGAP_dom"/>
</dbReference>